<evidence type="ECO:0000256" key="4">
    <source>
        <dbReference type="RuleBase" id="RU362057"/>
    </source>
</evidence>
<dbReference type="InterPro" id="IPR050481">
    <property type="entry name" value="UDP-glycosyltransf_plant"/>
</dbReference>
<dbReference type="EMBL" id="KZ305052">
    <property type="protein sequence ID" value="PIA35640.1"/>
    <property type="molecule type" value="Genomic_DNA"/>
</dbReference>
<protein>
    <recommendedName>
        <fullName evidence="4">Glycosyltransferase</fullName>
        <ecNumber evidence="4">2.4.1.-</ecNumber>
    </recommendedName>
</protein>
<dbReference type="EC" id="2.4.1.-" evidence="4"/>
<evidence type="ECO:0000313" key="6">
    <source>
        <dbReference type="Proteomes" id="UP000230069"/>
    </source>
</evidence>
<evidence type="ECO:0000256" key="1">
    <source>
        <dbReference type="ARBA" id="ARBA00009995"/>
    </source>
</evidence>
<dbReference type="Gene3D" id="3.40.50.2000">
    <property type="entry name" value="Glycogen Phosphorylase B"/>
    <property type="match status" value="2"/>
</dbReference>
<name>A0A2G5CWM8_AQUCA</name>
<dbReference type="FunCoup" id="A0A2G5CWM8">
    <property type="interactions" value="482"/>
</dbReference>
<dbReference type="GO" id="GO:0035251">
    <property type="term" value="F:UDP-glucosyltransferase activity"/>
    <property type="evidence" value="ECO:0007669"/>
    <property type="project" value="InterPro"/>
</dbReference>
<dbReference type="PROSITE" id="PS00375">
    <property type="entry name" value="UDPGT"/>
    <property type="match status" value="1"/>
</dbReference>
<dbReference type="Proteomes" id="UP000230069">
    <property type="component" value="Unassembled WGS sequence"/>
</dbReference>
<dbReference type="CDD" id="cd03784">
    <property type="entry name" value="GT1_Gtf-like"/>
    <property type="match status" value="1"/>
</dbReference>
<dbReference type="InterPro" id="IPR035595">
    <property type="entry name" value="UDP_glycos_trans_CS"/>
</dbReference>
<gene>
    <name evidence="5" type="ORF">AQUCO_03500178v1</name>
</gene>
<dbReference type="FunFam" id="3.40.50.2000:FF:000095">
    <property type="entry name" value="Glycosyltransferase"/>
    <property type="match status" value="1"/>
</dbReference>
<dbReference type="InParanoid" id="A0A2G5CWM8"/>
<dbReference type="InterPro" id="IPR002213">
    <property type="entry name" value="UDP_glucos_trans"/>
</dbReference>
<keyword evidence="2 3" id="KW-0808">Transferase</keyword>
<proteinExistence type="inferred from homology"/>
<keyword evidence="6" id="KW-1185">Reference proteome</keyword>
<sequence length="480" mass="53210">MDQTIVLYPSPAIGHLISMVELGKLILKHHPSSLSITILITTASTFNVGSTTSYINRVSQTTPSIQFHHLPILSLPPDSTISSNHHESLIFELLRLNNPSVHNALQTISQISTIKSFITDVFCAISVLEVTNKLNIPTFFFYTSGLGALATFLYFPILHENATKNIKDFKSFKDVDTHLDIPGVPSILSSDLPKPMLDSTDKAYHEFLYCIINIPKAQGIIVNSFESLEPRALKAIREGLCVPNSPTPPLYCIGPLIADRVGSKEVHECLSWLDSQPSRSVVFLCFGSLGLFSKAQLVEIAIGLEESEQRFLWVVRSPPTEDKSKRFLEPPEPDLNALLPEGFLDRTKNRGLVLKSWAPQVEVLNHESVGGFVTHCGWNSVLEAVCANVPMIGWPLYAEQRLNRVCMVEELKLALPMEEAKDGFVSASEVEKRVRQLMESEEGKVVREQTFKMSEGAKAAMSEGGSSLKALNELVALWKE</sequence>
<comment type="similarity">
    <text evidence="1 3">Belongs to the UDP-glycosyltransferase family.</text>
</comment>
<evidence type="ECO:0000313" key="5">
    <source>
        <dbReference type="EMBL" id="PIA35640.1"/>
    </source>
</evidence>
<dbReference type="Pfam" id="PF00201">
    <property type="entry name" value="UDPGT"/>
    <property type="match status" value="1"/>
</dbReference>
<dbReference type="FunFam" id="3.40.50.2000:FF:000020">
    <property type="entry name" value="Glycosyltransferase"/>
    <property type="match status" value="1"/>
</dbReference>
<keyword evidence="3" id="KW-0328">Glycosyltransferase</keyword>
<reference evidence="5 6" key="1">
    <citation type="submission" date="2017-09" db="EMBL/GenBank/DDBJ databases">
        <title>WGS assembly of Aquilegia coerulea Goldsmith.</title>
        <authorList>
            <person name="Hodges S."/>
            <person name="Kramer E."/>
            <person name="Nordborg M."/>
            <person name="Tomkins J."/>
            <person name="Borevitz J."/>
            <person name="Derieg N."/>
            <person name="Yan J."/>
            <person name="Mihaltcheva S."/>
            <person name="Hayes R.D."/>
            <person name="Rokhsar D."/>
        </authorList>
    </citation>
    <scope>NUCLEOTIDE SEQUENCE [LARGE SCALE GENOMIC DNA]</scope>
    <source>
        <strain evidence="6">cv. Goldsmith</strain>
    </source>
</reference>
<dbReference type="PANTHER" id="PTHR48048:SF33">
    <property type="entry name" value="ISOFLAVONE 7-O-GLUCOSYLTRANSFERASE 1"/>
    <property type="match status" value="1"/>
</dbReference>
<dbReference type="PANTHER" id="PTHR48048">
    <property type="entry name" value="GLYCOSYLTRANSFERASE"/>
    <property type="match status" value="1"/>
</dbReference>
<dbReference type="OrthoDB" id="5835829at2759"/>
<dbReference type="SUPFAM" id="SSF53756">
    <property type="entry name" value="UDP-Glycosyltransferase/glycogen phosphorylase"/>
    <property type="match status" value="1"/>
</dbReference>
<accession>A0A2G5CWM8</accession>
<dbReference type="AlphaFoldDB" id="A0A2G5CWM8"/>
<evidence type="ECO:0000256" key="3">
    <source>
        <dbReference type="RuleBase" id="RU003718"/>
    </source>
</evidence>
<organism evidence="5 6">
    <name type="scientific">Aquilegia coerulea</name>
    <name type="common">Rocky mountain columbine</name>
    <dbReference type="NCBI Taxonomy" id="218851"/>
    <lineage>
        <taxon>Eukaryota</taxon>
        <taxon>Viridiplantae</taxon>
        <taxon>Streptophyta</taxon>
        <taxon>Embryophyta</taxon>
        <taxon>Tracheophyta</taxon>
        <taxon>Spermatophyta</taxon>
        <taxon>Magnoliopsida</taxon>
        <taxon>Ranunculales</taxon>
        <taxon>Ranunculaceae</taxon>
        <taxon>Thalictroideae</taxon>
        <taxon>Aquilegia</taxon>
    </lineage>
</organism>
<evidence type="ECO:0000256" key="2">
    <source>
        <dbReference type="ARBA" id="ARBA00022679"/>
    </source>
</evidence>